<keyword evidence="3" id="KW-1185">Reference proteome</keyword>
<proteinExistence type="predicted"/>
<evidence type="ECO:0000259" key="1">
    <source>
        <dbReference type="Pfam" id="PF12937"/>
    </source>
</evidence>
<dbReference type="SUPFAM" id="SSF81383">
    <property type="entry name" value="F-box domain"/>
    <property type="match status" value="1"/>
</dbReference>
<organism evidence="2 3">
    <name type="scientific">Panicum hallii var. hallii</name>
    <dbReference type="NCBI Taxonomy" id="1504633"/>
    <lineage>
        <taxon>Eukaryota</taxon>
        <taxon>Viridiplantae</taxon>
        <taxon>Streptophyta</taxon>
        <taxon>Embryophyta</taxon>
        <taxon>Tracheophyta</taxon>
        <taxon>Spermatophyta</taxon>
        <taxon>Magnoliopsida</taxon>
        <taxon>Liliopsida</taxon>
        <taxon>Poales</taxon>
        <taxon>Poaceae</taxon>
        <taxon>PACMAD clade</taxon>
        <taxon>Panicoideae</taxon>
        <taxon>Panicodae</taxon>
        <taxon>Paniceae</taxon>
        <taxon>Panicinae</taxon>
        <taxon>Panicum</taxon>
        <taxon>Panicum sect. Panicum</taxon>
    </lineage>
</organism>
<dbReference type="EMBL" id="CM009753">
    <property type="protein sequence ID" value="PUZ55808.1"/>
    <property type="molecule type" value="Genomic_DNA"/>
</dbReference>
<feature type="domain" description="F-box" evidence="1">
    <location>
        <begin position="29"/>
        <end position="63"/>
    </location>
</feature>
<evidence type="ECO:0000313" key="2">
    <source>
        <dbReference type="EMBL" id="PUZ55808.1"/>
    </source>
</evidence>
<protein>
    <recommendedName>
        <fullName evidence="1">F-box domain-containing protein</fullName>
    </recommendedName>
</protein>
<dbReference type="OrthoDB" id="679418at2759"/>
<dbReference type="Gene3D" id="1.20.1280.50">
    <property type="match status" value="1"/>
</dbReference>
<gene>
    <name evidence="2" type="ORF">GQ55_5G241500</name>
</gene>
<dbReference type="PANTHER" id="PTHR33207">
    <property type="entry name" value="F-BOX DOMAIN CONTAINING PROTEIN-RELATED"/>
    <property type="match status" value="1"/>
</dbReference>
<dbReference type="Pfam" id="PF12937">
    <property type="entry name" value="F-box-like"/>
    <property type="match status" value="1"/>
</dbReference>
<dbReference type="InterPro" id="IPR036047">
    <property type="entry name" value="F-box-like_dom_sf"/>
</dbReference>
<sequence>MPGKCRRPAPPDGDGDATAVLDDADLEEILLRFPSAADLARTAALVCRRWRRVASGPAFLRRFRRLHPPQLLGFFICKGGRPYRYDVLDRSPLPVLDPTFLPLVEPNPGVGGAVSRCRSFSLTSLPSVDHWSLADSSDGLLLFCSSCDRSRNGYYLGLPDRRDIPKHFAVCDPLSGHSVLLPAPDSGLHLGSYYLGAALVISDKDEGDVVSFEVLVVTYYSDRMPWFDDGARASGCVYWVVHDWELDFEHILVLDSQTKKFSTINLPCSHMCEKYDSNIKVVRSEGDMDLRIVAMAWSRSAKGRWLKEDVKFLSVDGVGHLLMGGVAWCNNACAVIDAGEGFVFIKHSETTWVFVLNLKEMTLQKLPNRKHYSGHALPYRMALSPPLPNFGEGNH</sequence>
<dbReference type="Gramene" id="PUZ55808">
    <property type="protein sequence ID" value="PUZ55808"/>
    <property type="gene ID" value="GQ55_5G241500"/>
</dbReference>
<dbReference type="AlphaFoldDB" id="A0A2T7DJP2"/>
<name>A0A2T7DJP2_9POAL</name>
<evidence type="ECO:0000313" key="3">
    <source>
        <dbReference type="Proteomes" id="UP000244336"/>
    </source>
</evidence>
<dbReference type="InterPro" id="IPR001810">
    <property type="entry name" value="F-box_dom"/>
</dbReference>
<reference evidence="2 3" key="1">
    <citation type="submission" date="2018-04" db="EMBL/GenBank/DDBJ databases">
        <title>WGS assembly of Panicum hallii var. hallii HAL2.</title>
        <authorList>
            <person name="Lovell J."/>
            <person name="Jenkins J."/>
            <person name="Lowry D."/>
            <person name="Mamidi S."/>
            <person name="Sreedasyam A."/>
            <person name="Weng X."/>
            <person name="Barry K."/>
            <person name="Bonette J."/>
            <person name="Campitelli B."/>
            <person name="Daum C."/>
            <person name="Gordon S."/>
            <person name="Gould B."/>
            <person name="Lipzen A."/>
            <person name="MacQueen A."/>
            <person name="Palacio-Mejia J."/>
            <person name="Plott C."/>
            <person name="Shakirov E."/>
            <person name="Shu S."/>
            <person name="Yoshinaga Y."/>
            <person name="Zane M."/>
            <person name="Rokhsar D."/>
            <person name="Grimwood J."/>
            <person name="Schmutz J."/>
            <person name="Juenger T."/>
        </authorList>
    </citation>
    <scope>NUCLEOTIDE SEQUENCE [LARGE SCALE GENOMIC DNA]</scope>
    <source>
        <strain evidence="3">cv. HAL2</strain>
    </source>
</reference>
<dbReference type="Proteomes" id="UP000244336">
    <property type="component" value="Chromosome 5"/>
</dbReference>
<accession>A0A2T7DJP2</accession>